<dbReference type="AlphaFoldDB" id="A0A6J1DRZ9"/>
<feature type="signal peptide" evidence="14">
    <location>
        <begin position="1"/>
        <end position="19"/>
    </location>
</feature>
<keyword evidence="8" id="KW-0677">Repeat</keyword>
<keyword evidence="9 13" id="KW-1133">Transmembrane helix</keyword>
<dbReference type="SMART" id="SM00365">
    <property type="entry name" value="LRR_SD22"/>
    <property type="match status" value="5"/>
</dbReference>
<dbReference type="GO" id="GO:0005886">
    <property type="term" value="C:plasma membrane"/>
    <property type="evidence" value="ECO:0007669"/>
    <property type="project" value="UniProtKB-SubCell"/>
</dbReference>
<dbReference type="InterPro" id="IPR003591">
    <property type="entry name" value="Leu-rich_rpt_typical-subtyp"/>
</dbReference>
<evidence type="ECO:0000259" key="16">
    <source>
        <dbReference type="Pfam" id="PF23598"/>
    </source>
</evidence>
<dbReference type="Pfam" id="PF08263">
    <property type="entry name" value="LRRNT_2"/>
    <property type="match status" value="1"/>
</dbReference>
<keyword evidence="12" id="KW-0325">Glycoprotein</keyword>
<feature type="chain" id="PRO_5027016251" evidence="14">
    <location>
        <begin position="20"/>
        <end position="987"/>
    </location>
</feature>
<evidence type="ECO:0000256" key="9">
    <source>
        <dbReference type="ARBA" id="ARBA00022989"/>
    </source>
</evidence>
<keyword evidence="7 14" id="KW-0732">Signal</keyword>
<evidence type="ECO:0000256" key="7">
    <source>
        <dbReference type="ARBA" id="ARBA00022729"/>
    </source>
</evidence>
<evidence type="ECO:0000256" key="11">
    <source>
        <dbReference type="ARBA" id="ARBA00023170"/>
    </source>
</evidence>
<keyword evidence="3" id="KW-1003">Cell membrane</keyword>
<dbReference type="GO" id="GO:0009791">
    <property type="term" value="P:post-embryonic development"/>
    <property type="evidence" value="ECO:0007669"/>
    <property type="project" value="UniProtKB-ARBA"/>
</dbReference>
<dbReference type="Pfam" id="PF00560">
    <property type="entry name" value="LRR_1"/>
    <property type="match status" value="7"/>
</dbReference>
<dbReference type="Proteomes" id="UP000504603">
    <property type="component" value="Unplaced"/>
</dbReference>
<accession>A0A6J1DRZ9</accession>
<keyword evidence="6 13" id="KW-0812">Transmembrane</keyword>
<dbReference type="SUPFAM" id="SSF52058">
    <property type="entry name" value="L domain-like"/>
    <property type="match status" value="1"/>
</dbReference>
<protein>
    <submittedName>
        <fullName evidence="18">Probable leucine-rich repeat receptor-like protein kinase At2g33170</fullName>
    </submittedName>
</protein>
<keyword evidence="5" id="KW-0433">Leucine-rich repeat</keyword>
<dbReference type="GeneID" id="111022665"/>
<evidence type="ECO:0000259" key="15">
    <source>
        <dbReference type="Pfam" id="PF08263"/>
    </source>
</evidence>
<evidence type="ECO:0000256" key="6">
    <source>
        <dbReference type="ARBA" id="ARBA00022692"/>
    </source>
</evidence>
<evidence type="ECO:0000256" key="3">
    <source>
        <dbReference type="ARBA" id="ARBA00022475"/>
    </source>
</evidence>
<evidence type="ECO:0000256" key="2">
    <source>
        <dbReference type="ARBA" id="ARBA00009592"/>
    </source>
</evidence>
<evidence type="ECO:0000256" key="4">
    <source>
        <dbReference type="ARBA" id="ARBA00022553"/>
    </source>
</evidence>
<dbReference type="OrthoDB" id="1060944at2759"/>
<dbReference type="InterPro" id="IPR032675">
    <property type="entry name" value="LRR_dom_sf"/>
</dbReference>
<keyword evidence="11" id="KW-0675">Receptor</keyword>
<dbReference type="RefSeq" id="XP_022155556.1">
    <property type="nucleotide sequence ID" value="XM_022299864.1"/>
</dbReference>
<evidence type="ECO:0000313" key="17">
    <source>
        <dbReference type="Proteomes" id="UP000504603"/>
    </source>
</evidence>
<comment type="subcellular location">
    <subcellularLocation>
        <location evidence="1">Cell membrane</location>
        <topology evidence="1">Single-pass type I membrane protein</topology>
    </subcellularLocation>
</comment>
<dbReference type="SUPFAM" id="SSF52047">
    <property type="entry name" value="RNI-like"/>
    <property type="match status" value="2"/>
</dbReference>
<reference evidence="18" key="1">
    <citation type="submission" date="2025-08" db="UniProtKB">
        <authorList>
            <consortium name="RefSeq"/>
        </authorList>
    </citation>
    <scope>IDENTIFICATION</scope>
    <source>
        <strain evidence="18">OHB3-1</strain>
    </source>
</reference>
<dbReference type="PANTHER" id="PTHR48063">
    <property type="entry name" value="LRR RECEPTOR-LIKE KINASE"/>
    <property type="match status" value="1"/>
</dbReference>
<organism evidence="17 18">
    <name type="scientific">Momordica charantia</name>
    <name type="common">Bitter gourd</name>
    <name type="synonym">Balsam pear</name>
    <dbReference type="NCBI Taxonomy" id="3673"/>
    <lineage>
        <taxon>Eukaryota</taxon>
        <taxon>Viridiplantae</taxon>
        <taxon>Streptophyta</taxon>
        <taxon>Embryophyta</taxon>
        <taxon>Tracheophyta</taxon>
        <taxon>Spermatophyta</taxon>
        <taxon>Magnoliopsida</taxon>
        <taxon>eudicotyledons</taxon>
        <taxon>Gunneridae</taxon>
        <taxon>Pentapetalae</taxon>
        <taxon>rosids</taxon>
        <taxon>fabids</taxon>
        <taxon>Cucurbitales</taxon>
        <taxon>Cucurbitaceae</taxon>
        <taxon>Momordiceae</taxon>
        <taxon>Momordica</taxon>
    </lineage>
</organism>
<evidence type="ECO:0000313" key="18">
    <source>
        <dbReference type="RefSeq" id="XP_022155556.1"/>
    </source>
</evidence>
<dbReference type="GO" id="GO:0051707">
    <property type="term" value="P:response to other organism"/>
    <property type="evidence" value="ECO:0007669"/>
    <property type="project" value="UniProtKB-ARBA"/>
</dbReference>
<evidence type="ECO:0000256" key="14">
    <source>
        <dbReference type="SAM" id="SignalP"/>
    </source>
</evidence>
<dbReference type="Pfam" id="PF13855">
    <property type="entry name" value="LRR_8"/>
    <property type="match status" value="1"/>
</dbReference>
<comment type="similarity">
    <text evidence="2">Belongs to the RLP family.</text>
</comment>
<feature type="domain" description="Leucine-rich repeat-containing N-terminal plant-type" evidence="15">
    <location>
        <begin position="25"/>
        <end position="62"/>
    </location>
</feature>
<name>A0A6J1DRZ9_MOMCH</name>
<gene>
    <name evidence="18" type="primary">LOC111022665</name>
</gene>
<dbReference type="Gene3D" id="3.80.10.10">
    <property type="entry name" value="Ribonuclease Inhibitor"/>
    <property type="match status" value="4"/>
</dbReference>
<keyword evidence="4" id="KW-0597">Phosphoprotein</keyword>
<dbReference type="Pfam" id="PF23598">
    <property type="entry name" value="LRR_14"/>
    <property type="match status" value="1"/>
</dbReference>
<dbReference type="KEGG" id="mcha:111022665"/>
<feature type="domain" description="Disease resistance R13L4/SHOC-2-like LRR" evidence="16">
    <location>
        <begin position="335"/>
        <end position="515"/>
    </location>
</feature>
<dbReference type="FunFam" id="3.80.10.10:FF:000722">
    <property type="entry name" value="Leucine-rich repeat receptor-like protein kinase"/>
    <property type="match status" value="1"/>
</dbReference>
<sequence length="987" mass="110486">MVALFFIIILHLCSYQVSTTSSCIEEEREALLKLKASFSDSSKRLASWEGIDCCSWDGVGCNQSNGHVVKLDLRNYDEYNFHSHLVINGIDSSLFELKYLNYLDLSTNCFNFTQIPDYFSSMLELRYLNLSCTCFYGEIPPSLGNLTKLLVLDFKINEYLDGPSYFETTQLFIDDGGWISSLSSSLEYLDLSGVKLKSNLNLVQVLNKLPSLLSLKLRRCDIQNTQSYIYPPLNSSFISKLQHLDLAYNRFGGPIPNFFQNMTSLRFLYLLDNRFNSSIPLWFGNLRNFVALSLGSNLFTSVEGGLFSIIRNNCHLKQLDLSNNQFLRGDDVFGSHGNLSASCKDYDLELLDLRNITSGIYPIPNWLGQLKNLKFLYLNNNSLHGPIPASLGNLSNLEYLDISYNLLSGGIPTSFGKLSNLRTLTLRDNLLSGIPKSFGQLQSLVDLDLSENALEGIVSEVHFANLSQLKYLRMTENSLLSFEMKHNWIPPFQLKYFFVGSTKGFGSTEFPGWLETQQEMLELDLSNTSISGHIPTWLSPKSMSILDLSYNQISGSLPESIGDQMPNLVGLFISNTKINGSLPLSLCKLHPLFLILSDNELSGTIPNCLLDNQYLNHLDLSSNKLSGVFPSSLTNLFQLEVLRLGNNKLEGEPLVGMRSWVRLCIVDLEGNKFSGIVPSWLGETHGDLQILNLRGNMFNGTIPSTLWLLPHLQILILADNKLVGNIPPNVGNFCAISRPIHLQLLCESTDSYKRCHVNYVRLAMKSSNLNYSYLRLYSMVNIDFSNNNLYGEIPSGITAIKGLVGLNLSRNNLLGTIPVEIAKAESLESLDLSFNQLSGSIPNNMSGLNSLGTLKLSNNNLSGRIPREGHLSTFNDASSFAGNTFLCGDPLSVKCPNENSGKPPGEIDNFDDYGSHEEGDKYEKMWFYIIIMLGYALGFWGVVGALILKRSWRHAYFHFMDEMKDKICVATLVNMTRLKQQIPSVKS</sequence>
<dbReference type="InterPro" id="IPR055414">
    <property type="entry name" value="LRR_R13L4/SHOC2-like"/>
</dbReference>
<dbReference type="SMART" id="SM00369">
    <property type="entry name" value="LRR_TYP"/>
    <property type="match status" value="9"/>
</dbReference>
<dbReference type="InterPro" id="IPR013210">
    <property type="entry name" value="LRR_N_plant-typ"/>
</dbReference>
<evidence type="ECO:0000256" key="5">
    <source>
        <dbReference type="ARBA" id="ARBA00022614"/>
    </source>
</evidence>
<dbReference type="FunFam" id="3.80.10.10:FF:000095">
    <property type="entry name" value="LRR receptor-like serine/threonine-protein kinase GSO1"/>
    <property type="match status" value="1"/>
</dbReference>
<evidence type="ECO:0000256" key="10">
    <source>
        <dbReference type="ARBA" id="ARBA00023136"/>
    </source>
</evidence>
<dbReference type="PANTHER" id="PTHR48063:SF112">
    <property type="entry name" value="RECEPTOR LIKE PROTEIN 30-LIKE"/>
    <property type="match status" value="1"/>
</dbReference>
<proteinExistence type="inferred from homology"/>
<dbReference type="FunFam" id="3.80.10.10:FF:000453">
    <property type="entry name" value="Leucine-rich receptor-like protein kinase family protein"/>
    <property type="match status" value="1"/>
</dbReference>
<dbReference type="GO" id="GO:0006952">
    <property type="term" value="P:defense response"/>
    <property type="evidence" value="ECO:0007669"/>
    <property type="project" value="UniProtKB-ARBA"/>
</dbReference>
<feature type="transmembrane region" description="Helical" evidence="13">
    <location>
        <begin position="925"/>
        <end position="948"/>
    </location>
</feature>
<dbReference type="PRINTS" id="PR00019">
    <property type="entry name" value="LEURICHRPT"/>
</dbReference>
<evidence type="ECO:0000256" key="12">
    <source>
        <dbReference type="ARBA" id="ARBA00023180"/>
    </source>
</evidence>
<dbReference type="InterPro" id="IPR001611">
    <property type="entry name" value="Leu-rich_rpt"/>
</dbReference>
<keyword evidence="10 13" id="KW-0472">Membrane</keyword>
<dbReference type="InterPro" id="IPR046956">
    <property type="entry name" value="RLP23-like"/>
</dbReference>
<keyword evidence="17" id="KW-1185">Reference proteome</keyword>
<evidence type="ECO:0000256" key="1">
    <source>
        <dbReference type="ARBA" id="ARBA00004251"/>
    </source>
</evidence>
<evidence type="ECO:0000256" key="13">
    <source>
        <dbReference type="SAM" id="Phobius"/>
    </source>
</evidence>
<evidence type="ECO:0000256" key="8">
    <source>
        <dbReference type="ARBA" id="ARBA00022737"/>
    </source>
</evidence>